<reference evidence="2" key="1">
    <citation type="submission" date="2014-04" db="EMBL/GenBank/DDBJ databases">
        <title>Evolutionary Origins and Diversification of the Mycorrhizal Mutualists.</title>
        <authorList>
            <consortium name="DOE Joint Genome Institute"/>
            <consortium name="Mycorrhizal Genomics Consortium"/>
            <person name="Kohler A."/>
            <person name="Kuo A."/>
            <person name="Nagy L.G."/>
            <person name="Floudas D."/>
            <person name="Copeland A."/>
            <person name="Barry K.W."/>
            <person name="Cichocki N."/>
            <person name="Veneault-Fourrey C."/>
            <person name="LaButti K."/>
            <person name="Lindquist E.A."/>
            <person name="Lipzen A."/>
            <person name="Lundell T."/>
            <person name="Morin E."/>
            <person name="Murat C."/>
            <person name="Riley R."/>
            <person name="Ohm R."/>
            <person name="Sun H."/>
            <person name="Tunlid A."/>
            <person name="Henrissat B."/>
            <person name="Grigoriev I.V."/>
            <person name="Hibbett D.S."/>
            <person name="Martin F."/>
        </authorList>
    </citation>
    <scope>NUCLEOTIDE SEQUENCE [LARGE SCALE GENOMIC DNA]</scope>
    <source>
        <strain evidence="2">FD-334 SS-4</strain>
    </source>
</reference>
<keyword evidence="2" id="KW-1185">Reference proteome</keyword>
<accession>A0A0D2NTP4</accession>
<sequence length="83" mass="9698">MVDDILTEEVCDLLCGTYLQGTSTQDQMSLASWYPRCNLWETSGLQTGFWTGESERWYRERRQAILEHKAQPLSGNVWRGRLK</sequence>
<name>A0A0D2NTP4_HYPSF</name>
<organism evidence="1 2">
    <name type="scientific">Hypholoma sublateritium (strain FD-334 SS-4)</name>
    <dbReference type="NCBI Taxonomy" id="945553"/>
    <lineage>
        <taxon>Eukaryota</taxon>
        <taxon>Fungi</taxon>
        <taxon>Dikarya</taxon>
        <taxon>Basidiomycota</taxon>
        <taxon>Agaricomycotina</taxon>
        <taxon>Agaricomycetes</taxon>
        <taxon>Agaricomycetidae</taxon>
        <taxon>Agaricales</taxon>
        <taxon>Agaricineae</taxon>
        <taxon>Strophariaceae</taxon>
        <taxon>Hypholoma</taxon>
    </lineage>
</organism>
<gene>
    <name evidence="1" type="ORF">HYPSUDRAFT_124314</name>
</gene>
<dbReference type="OMA" id="IYHNTTE"/>
<dbReference type="AlphaFoldDB" id="A0A0D2NTP4"/>
<proteinExistence type="predicted"/>
<dbReference type="OrthoDB" id="3268696at2759"/>
<evidence type="ECO:0000313" key="2">
    <source>
        <dbReference type="Proteomes" id="UP000054270"/>
    </source>
</evidence>
<evidence type="ECO:0000313" key="1">
    <source>
        <dbReference type="EMBL" id="KJA22204.1"/>
    </source>
</evidence>
<dbReference type="EMBL" id="KN817552">
    <property type="protein sequence ID" value="KJA22204.1"/>
    <property type="molecule type" value="Genomic_DNA"/>
</dbReference>
<feature type="non-terminal residue" evidence="1">
    <location>
        <position position="83"/>
    </location>
</feature>
<protein>
    <submittedName>
        <fullName evidence="1">Uncharacterized protein</fullName>
    </submittedName>
</protein>
<dbReference type="Proteomes" id="UP000054270">
    <property type="component" value="Unassembled WGS sequence"/>
</dbReference>